<dbReference type="Gene3D" id="1.10.10.2840">
    <property type="entry name" value="PucR C-terminal helix-turn-helix domain"/>
    <property type="match status" value="1"/>
</dbReference>
<dbReference type="PANTHER" id="PTHR33744:SF7">
    <property type="entry name" value="PUCR FAMILY TRANSCRIPTIONAL REGULATOR"/>
    <property type="match status" value="1"/>
</dbReference>
<dbReference type="InterPro" id="IPR025736">
    <property type="entry name" value="PucR_C-HTH_dom"/>
</dbReference>
<dbReference type="PANTHER" id="PTHR33744">
    <property type="entry name" value="CARBOHYDRATE DIACID REGULATOR"/>
    <property type="match status" value="1"/>
</dbReference>
<evidence type="ECO:0000259" key="2">
    <source>
        <dbReference type="Pfam" id="PF14361"/>
    </source>
</evidence>
<dbReference type="EMBL" id="PXVD01000017">
    <property type="protein sequence ID" value="MDJ1371877.1"/>
    <property type="molecule type" value="Genomic_DNA"/>
</dbReference>
<reference evidence="3" key="2">
    <citation type="journal article" date="2022" name="Sci. Rep.">
        <title>In silico prediction of the enzymes involved in the degradation of the herbicide molinate by Gulosibacter molinativorax ON4T.</title>
        <authorList>
            <person name="Lopes A.R."/>
            <person name="Bunin E."/>
            <person name="Viana A.T."/>
            <person name="Froufe H."/>
            <person name="Munoz-Merida A."/>
            <person name="Pinho D."/>
            <person name="Figueiredo J."/>
            <person name="Barroso C."/>
            <person name="Vaz-Moreira I."/>
            <person name="Bellanger X."/>
            <person name="Egas C."/>
            <person name="Nunes O.C."/>
        </authorList>
    </citation>
    <scope>NUCLEOTIDE SEQUENCE</scope>
    <source>
        <strain evidence="3">ON4</strain>
    </source>
</reference>
<evidence type="ECO:0000259" key="1">
    <source>
        <dbReference type="Pfam" id="PF13556"/>
    </source>
</evidence>
<dbReference type="Pfam" id="PF14361">
    <property type="entry name" value="RsbRD_N"/>
    <property type="match status" value="1"/>
</dbReference>
<sequence length="378" mass="42285">MASQTDYRRRIENVVRQLRANQGDVARRAADWIARELQSYQSVARDDVIASVRLNLERSAGTLLSGSVPFEEDAENRDTTRKRMDSGVPMADIIRGYRISLTVIYEEFLSLAEASQLSPSEILEASHLLWQLGDWFTAGAAAEYRYNAAHVAVRKALEHAEVVRQVTGGDDWPSGLEDRLRDVGVDLDLSYRVVMRDHLDNELADSMRAANFPRPQASLSADIDGRTVLVWPEHADIDTTEFGEAGRWAVGPLRPLHRLHESTVLAGRILRSLPPDVVGVFSAANRGWRLTLPLDPLTREALVEAYLEPLHPESAGGSEIVQTLETFLTEGRNVRRTAEAMTVHQNTVRYRLDRFEELTGASLRETDVIINLALVLAE</sequence>
<reference evidence="3" key="1">
    <citation type="submission" date="2018-03" db="EMBL/GenBank/DDBJ databases">
        <authorList>
            <person name="Nunes O.C."/>
            <person name="Lopes A.R."/>
            <person name="Froufe H."/>
            <person name="Munoz-Merida A."/>
            <person name="Barroso C."/>
            <person name="Egas C."/>
        </authorList>
    </citation>
    <scope>NUCLEOTIDE SEQUENCE</scope>
    <source>
        <strain evidence="3">ON4</strain>
    </source>
</reference>
<dbReference type="InterPro" id="IPR042070">
    <property type="entry name" value="PucR_C-HTH_sf"/>
</dbReference>
<dbReference type="InterPro" id="IPR025751">
    <property type="entry name" value="RsbRD_N_dom"/>
</dbReference>
<organism evidence="3 4">
    <name type="scientific">Gulosibacter molinativorax</name>
    <dbReference type="NCBI Taxonomy" id="256821"/>
    <lineage>
        <taxon>Bacteria</taxon>
        <taxon>Bacillati</taxon>
        <taxon>Actinomycetota</taxon>
        <taxon>Actinomycetes</taxon>
        <taxon>Micrococcales</taxon>
        <taxon>Microbacteriaceae</taxon>
        <taxon>Gulosibacter</taxon>
    </lineage>
</organism>
<comment type="caution">
    <text evidence="3">The sequence shown here is derived from an EMBL/GenBank/DDBJ whole genome shotgun (WGS) entry which is preliminary data.</text>
</comment>
<gene>
    <name evidence="3" type="ORF">C7K25_10945</name>
</gene>
<proteinExistence type="predicted"/>
<evidence type="ECO:0008006" key="5">
    <source>
        <dbReference type="Google" id="ProtNLM"/>
    </source>
</evidence>
<name>A0ABT7CAT7_9MICO</name>
<accession>A0ABT7CAT7</accession>
<evidence type="ECO:0000313" key="4">
    <source>
        <dbReference type="Proteomes" id="UP001170379"/>
    </source>
</evidence>
<dbReference type="Proteomes" id="UP001170379">
    <property type="component" value="Unassembled WGS sequence"/>
</dbReference>
<dbReference type="Pfam" id="PF13556">
    <property type="entry name" value="HTH_30"/>
    <property type="match status" value="1"/>
</dbReference>
<feature type="domain" description="PucR C-terminal helix-turn-helix" evidence="1">
    <location>
        <begin position="321"/>
        <end position="376"/>
    </location>
</feature>
<protein>
    <recommendedName>
        <fullName evidence="5">PucR family transcriptional regulator</fullName>
    </recommendedName>
</protein>
<feature type="domain" description="RsbT co-antagonist protein RsbRD N-terminal" evidence="2">
    <location>
        <begin position="24"/>
        <end position="156"/>
    </location>
</feature>
<evidence type="ECO:0000313" key="3">
    <source>
        <dbReference type="EMBL" id="MDJ1371877.1"/>
    </source>
</evidence>
<dbReference type="InterPro" id="IPR051448">
    <property type="entry name" value="CdaR-like_regulators"/>
</dbReference>
<keyword evidence="4" id="KW-1185">Reference proteome</keyword>